<organism evidence="1 2">
    <name type="scientific">Phialocephala subalpina</name>
    <dbReference type="NCBI Taxonomy" id="576137"/>
    <lineage>
        <taxon>Eukaryota</taxon>
        <taxon>Fungi</taxon>
        <taxon>Dikarya</taxon>
        <taxon>Ascomycota</taxon>
        <taxon>Pezizomycotina</taxon>
        <taxon>Leotiomycetes</taxon>
        <taxon>Helotiales</taxon>
        <taxon>Mollisiaceae</taxon>
        <taxon>Phialocephala</taxon>
        <taxon>Phialocephala fortinii species complex</taxon>
    </lineage>
</organism>
<sequence>MSLFYVTVRSAAGTTPADLSKLFKPSQFKSLSATQHFYLYRATDLQGAGKGKPEWMMMYEMAMDESKSQQSIMNEIKSIVSNPGIEMYRQGLYSLQTSKSSSTFSSLNFHIASNFLVAVFIRLHPGRKEEFDRYYAEEHMDALMKVPGWRRTRRFVTTGLPEDEAECLALHDYDLENGLGGEEFKHATTTMWYKDMMVNAVMSKDRRTYELCSEVLS</sequence>
<gene>
    <name evidence="1" type="ORF">PAC_17483</name>
</gene>
<dbReference type="STRING" id="576137.A0A1L7XRB7"/>
<name>A0A1L7XRB7_9HELO</name>
<protein>
    <recommendedName>
        <fullName evidence="3">EthD domain-containing protein</fullName>
    </recommendedName>
</protein>
<keyword evidence="2" id="KW-1185">Reference proteome</keyword>
<dbReference type="AlphaFoldDB" id="A0A1L7XRB7"/>
<dbReference type="EMBL" id="FJOG01000045">
    <property type="protein sequence ID" value="CZR67584.1"/>
    <property type="molecule type" value="Genomic_DNA"/>
</dbReference>
<reference evidence="1 2" key="1">
    <citation type="submission" date="2016-03" db="EMBL/GenBank/DDBJ databases">
        <authorList>
            <person name="Ploux O."/>
        </authorList>
    </citation>
    <scope>NUCLEOTIDE SEQUENCE [LARGE SCALE GENOMIC DNA]</scope>
    <source>
        <strain evidence="1 2">UAMH 11012</strain>
    </source>
</reference>
<proteinExistence type="predicted"/>
<dbReference type="InterPro" id="IPR011008">
    <property type="entry name" value="Dimeric_a/b-barrel"/>
</dbReference>
<dbReference type="OrthoDB" id="2851338at2759"/>
<dbReference type="SUPFAM" id="SSF54909">
    <property type="entry name" value="Dimeric alpha+beta barrel"/>
    <property type="match status" value="1"/>
</dbReference>
<dbReference type="Gene3D" id="3.30.70.100">
    <property type="match status" value="1"/>
</dbReference>
<evidence type="ECO:0000313" key="1">
    <source>
        <dbReference type="EMBL" id="CZR67584.1"/>
    </source>
</evidence>
<accession>A0A1L7XRB7</accession>
<dbReference type="Proteomes" id="UP000184330">
    <property type="component" value="Unassembled WGS sequence"/>
</dbReference>
<evidence type="ECO:0008006" key="3">
    <source>
        <dbReference type="Google" id="ProtNLM"/>
    </source>
</evidence>
<evidence type="ECO:0000313" key="2">
    <source>
        <dbReference type="Proteomes" id="UP000184330"/>
    </source>
</evidence>